<feature type="domain" description="K Homology" evidence="3">
    <location>
        <begin position="34"/>
        <end position="106"/>
    </location>
</feature>
<dbReference type="PROSITE" id="PS50084">
    <property type="entry name" value="KH_TYPE_1"/>
    <property type="match status" value="1"/>
</dbReference>
<evidence type="ECO:0000256" key="1">
    <source>
        <dbReference type="ARBA" id="ARBA00022737"/>
    </source>
</evidence>
<evidence type="ECO:0000313" key="4">
    <source>
        <dbReference type="EMBL" id="CAK6443170.1"/>
    </source>
</evidence>
<dbReference type="Proteomes" id="UP001314169">
    <property type="component" value="Chromosome 3"/>
</dbReference>
<gene>
    <name evidence="4" type="ORF">MPIPNATIZW_LOCUS11476</name>
</gene>
<dbReference type="InterPro" id="IPR036612">
    <property type="entry name" value="KH_dom_type_1_sf"/>
</dbReference>
<dbReference type="InterPro" id="IPR004088">
    <property type="entry name" value="KH_dom_type_1"/>
</dbReference>
<name>A0ABP0A1H4_PIPNA</name>
<accession>A0ABP0A1H4</accession>
<keyword evidence="2" id="KW-0694">RNA-binding</keyword>
<dbReference type="InterPro" id="IPR004087">
    <property type="entry name" value="KH_dom"/>
</dbReference>
<dbReference type="EMBL" id="OY882860">
    <property type="protein sequence ID" value="CAK6443170.1"/>
    <property type="molecule type" value="Genomic_DNA"/>
</dbReference>
<dbReference type="Gene3D" id="3.30.310.210">
    <property type="match status" value="1"/>
</dbReference>
<proteinExistence type="predicted"/>
<dbReference type="Pfam" id="PF00013">
    <property type="entry name" value="KH_1"/>
    <property type="match status" value="1"/>
</dbReference>
<protein>
    <recommendedName>
        <fullName evidence="3">K Homology domain-containing protein</fullName>
    </recommendedName>
</protein>
<dbReference type="SMART" id="SM00322">
    <property type="entry name" value="KH"/>
    <property type="match status" value="1"/>
</dbReference>
<organism evidence="4 5">
    <name type="scientific">Pipistrellus nathusii</name>
    <name type="common">Nathusius' pipistrelle</name>
    <dbReference type="NCBI Taxonomy" id="59473"/>
    <lineage>
        <taxon>Eukaryota</taxon>
        <taxon>Metazoa</taxon>
        <taxon>Chordata</taxon>
        <taxon>Craniata</taxon>
        <taxon>Vertebrata</taxon>
        <taxon>Euteleostomi</taxon>
        <taxon>Mammalia</taxon>
        <taxon>Eutheria</taxon>
        <taxon>Laurasiatheria</taxon>
        <taxon>Chiroptera</taxon>
        <taxon>Yangochiroptera</taxon>
        <taxon>Vespertilionidae</taxon>
        <taxon>Pipistrellus</taxon>
    </lineage>
</organism>
<sequence>MVIITGPPEAQFKAQGRIYGKIKEENFVSPKEEVKLEAHIRVPSFAAGRVIGKGGKTVNELQNLSSAEVVVPRDQTPDENDQVVVKITGHFYACQVAQRKIQEILSQVKQHQQQRALQSGPPQSRRK</sequence>
<dbReference type="SUPFAM" id="SSF54791">
    <property type="entry name" value="Eukaryotic type KH-domain (KH-domain type I)"/>
    <property type="match status" value="1"/>
</dbReference>
<evidence type="ECO:0000256" key="2">
    <source>
        <dbReference type="PROSITE-ProRule" id="PRU00117"/>
    </source>
</evidence>
<dbReference type="PANTHER" id="PTHR10288">
    <property type="entry name" value="KH DOMAIN CONTAINING RNA BINDING PROTEIN"/>
    <property type="match status" value="1"/>
</dbReference>
<evidence type="ECO:0000259" key="3">
    <source>
        <dbReference type="SMART" id="SM00322"/>
    </source>
</evidence>
<keyword evidence="1" id="KW-0677">Repeat</keyword>
<keyword evidence="5" id="KW-1185">Reference proteome</keyword>
<reference evidence="4" key="1">
    <citation type="submission" date="2023-12" db="EMBL/GenBank/DDBJ databases">
        <authorList>
            <person name="Brown T."/>
        </authorList>
    </citation>
    <scope>NUCLEOTIDE SEQUENCE</scope>
</reference>
<evidence type="ECO:0000313" key="5">
    <source>
        <dbReference type="Proteomes" id="UP001314169"/>
    </source>
</evidence>